<dbReference type="Proteomes" id="UP001595579">
    <property type="component" value="Unassembled WGS sequence"/>
</dbReference>
<keyword evidence="6" id="KW-0472">Membrane</keyword>
<protein>
    <submittedName>
        <fullName evidence="8">Signal peptide peptidase SppA</fullName>
    </submittedName>
</protein>
<evidence type="ECO:0000313" key="8">
    <source>
        <dbReference type="EMBL" id="MFC3283641.1"/>
    </source>
</evidence>
<evidence type="ECO:0000256" key="5">
    <source>
        <dbReference type="SAM" id="MobiDB-lite"/>
    </source>
</evidence>
<feature type="transmembrane region" description="Helical" evidence="6">
    <location>
        <begin position="77"/>
        <end position="99"/>
    </location>
</feature>
<dbReference type="SUPFAM" id="SSF52096">
    <property type="entry name" value="ClpP/crotonase"/>
    <property type="match status" value="1"/>
</dbReference>
<evidence type="ECO:0000256" key="1">
    <source>
        <dbReference type="ARBA" id="ARBA00008683"/>
    </source>
</evidence>
<dbReference type="InterPro" id="IPR029045">
    <property type="entry name" value="ClpP/crotonase-like_dom_sf"/>
</dbReference>
<dbReference type="PANTHER" id="PTHR42987:SF8">
    <property type="entry name" value="PROTEINASE"/>
    <property type="match status" value="1"/>
</dbReference>
<name>A0ABV7LNB1_9GAMM</name>
<keyword evidence="4" id="KW-0720">Serine protease</keyword>
<feature type="domain" description="Peptidase S49" evidence="7">
    <location>
        <begin position="177"/>
        <end position="317"/>
    </location>
</feature>
<evidence type="ECO:0000256" key="6">
    <source>
        <dbReference type="SAM" id="Phobius"/>
    </source>
</evidence>
<dbReference type="Gene3D" id="6.20.330.10">
    <property type="match status" value="1"/>
</dbReference>
<dbReference type="NCBIfam" id="TIGR00706">
    <property type="entry name" value="SppA_dom"/>
    <property type="match status" value="1"/>
</dbReference>
<comment type="similarity">
    <text evidence="1">Belongs to the peptidase S49 family.</text>
</comment>
<keyword evidence="6" id="KW-1133">Transmembrane helix</keyword>
<sequence length="363" mass="40232">MSDDNHHDDKWTQGPQLSPEEAQRQRDSQARGSGPSAQAGEDAETLRERQRLAQLEMMGRWIDGVLVEQRRSRRWKLFFRFFFAALILASLAIAAYGLFAASRSSVPTVPHLGVVSIEGPIDSESPANAERIIEGLERAWKSKTTEAVVLHINSPGGSPVQSQRIYQEIMRLRDTGDKPIIAVIEDIGASGGYYIAAAADEIVAAPSSLVGSIGVVSAGFGLEEAIDRLGVERRVFASGDNKAFLDPFSEIAPQQRAFWQEVLDTTHRQFIEAVKAGRGERLANDERLFSGLIWTGEQAVDLGLVDSLNSLDGVARERLEEPRLRDYTPPLDPFERLTRRFGRVAAEWMGIPSSQSPLRYQVY</sequence>
<gene>
    <name evidence="8" type="primary">sppA</name>
    <name evidence="8" type="ORF">ACFOEV_08495</name>
</gene>
<dbReference type="EMBL" id="JBHRUG010000017">
    <property type="protein sequence ID" value="MFC3283641.1"/>
    <property type="molecule type" value="Genomic_DNA"/>
</dbReference>
<dbReference type="PANTHER" id="PTHR42987">
    <property type="entry name" value="PEPTIDASE S49"/>
    <property type="match status" value="1"/>
</dbReference>
<evidence type="ECO:0000256" key="3">
    <source>
        <dbReference type="ARBA" id="ARBA00022801"/>
    </source>
</evidence>
<reference evidence="9" key="1">
    <citation type="journal article" date="2019" name="Int. J. Syst. Evol. Microbiol.">
        <title>The Global Catalogue of Microorganisms (GCM) 10K type strain sequencing project: providing services to taxonomists for standard genome sequencing and annotation.</title>
        <authorList>
            <consortium name="The Broad Institute Genomics Platform"/>
            <consortium name="The Broad Institute Genome Sequencing Center for Infectious Disease"/>
            <person name="Wu L."/>
            <person name="Ma J."/>
        </authorList>
    </citation>
    <scope>NUCLEOTIDE SEQUENCE [LARGE SCALE GENOMIC DNA]</scope>
    <source>
        <strain evidence="9">CECT 7698</strain>
    </source>
</reference>
<dbReference type="InterPro" id="IPR047272">
    <property type="entry name" value="S49_SppA_C"/>
</dbReference>
<evidence type="ECO:0000259" key="7">
    <source>
        <dbReference type="Pfam" id="PF01343"/>
    </source>
</evidence>
<dbReference type="Gene3D" id="3.90.226.10">
    <property type="entry name" value="2-enoyl-CoA Hydratase, Chain A, domain 1"/>
    <property type="match status" value="1"/>
</dbReference>
<proteinExistence type="inferred from homology"/>
<dbReference type="InterPro" id="IPR004635">
    <property type="entry name" value="Pept_S49_SppA"/>
</dbReference>
<keyword evidence="9" id="KW-1185">Reference proteome</keyword>
<feature type="region of interest" description="Disordered" evidence="5">
    <location>
        <begin position="1"/>
        <end position="46"/>
    </location>
</feature>
<dbReference type="InterPro" id="IPR002142">
    <property type="entry name" value="Peptidase_S49"/>
</dbReference>
<evidence type="ECO:0000313" key="9">
    <source>
        <dbReference type="Proteomes" id="UP001595579"/>
    </source>
</evidence>
<dbReference type="RefSeq" id="WP_386772824.1">
    <property type="nucleotide sequence ID" value="NZ_JBHRUG010000017.1"/>
</dbReference>
<feature type="compositionally biased region" description="Basic and acidic residues" evidence="5">
    <location>
        <begin position="1"/>
        <end position="11"/>
    </location>
</feature>
<dbReference type="Pfam" id="PF01343">
    <property type="entry name" value="Peptidase_S49"/>
    <property type="match status" value="1"/>
</dbReference>
<accession>A0ABV7LNB1</accession>
<keyword evidence="2" id="KW-0645">Protease</keyword>
<comment type="caution">
    <text evidence="8">The sequence shown here is derived from an EMBL/GenBank/DDBJ whole genome shotgun (WGS) entry which is preliminary data.</text>
</comment>
<organism evidence="8 9">
    <name type="scientific">Litchfieldella rifensis</name>
    <dbReference type="NCBI Taxonomy" id="762643"/>
    <lineage>
        <taxon>Bacteria</taxon>
        <taxon>Pseudomonadati</taxon>
        <taxon>Pseudomonadota</taxon>
        <taxon>Gammaproteobacteria</taxon>
        <taxon>Oceanospirillales</taxon>
        <taxon>Halomonadaceae</taxon>
        <taxon>Litchfieldella</taxon>
    </lineage>
</organism>
<evidence type="ECO:0000256" key="2">
    <source>
        <dbReference type="ARBA" id="ARBA00022670"/>
    </source>
</evidence>
<keyword evidence="6" id="KW-0812">Transmembrane</keyword>
<evidence type="ECO:0000256" key="4">
    <source>
        <dbReference type="ARBA" id="ARBA00022825"/>
    </source>
</evidence>
<keyword evidence="3" id="KW-0378">Hydrolase</keyword>
<dbReference type="CDD" id="cd07023">
    <property type="entry name" value="S49_Sppa_N_C"/>
    <property type="match status" value="1"/>
</dbReference>